<name>K5VRG6_PHACS</name>
<dbReference type="PANTHER" id="PTHR43569">
    <property type="entry name" value="AMIDOHYDROLASE"/>
    <property type="match status" value="1"/>
</dbReference>
<dbReference type="Proteomes" id="UP000008370">
    <property type="component" value="Unassembled WGS sequence"/>
</dbReference>
<dbReference type="OrthoDB" id="2135488at2759"/>
<dbReference type="Gene3D" id="3.20.20.140">
    <property type="entry name" value="Metal-dependent hydrolases"/>
    <property type="match status" value="1"/>
</dbReference>
<dbReference type="EMBL" id="JH930473">
    <property type="protein sequence ID" value="EKM54093.1"/>
    <property type="molecule type" value="Genomic_DNA"/>
</dbReference>
<dbReference type="RefSeq" id="XP_007396794.1">
    <property type="nucleotide sequence ID" value="XM_007396732.1"/>
</dbReference>
<reference evidence="2 3" key="1">
    <citation type="journal article" date="2012" name="BMC Genomics">
        <title>Comparative genomics of the white-rot fungi, Phanerochaete carnosa and P. chrysosporium, to elucidate the genetic basis of the distinct wood types they colonize.</title>
        <authorList>
            <person name="Suzuki H."/>
            <person name="MacDonald J."/>
            <person name="Syed K."/>
            <person name="Salamov A."/>
            <person name="Hori C."/>
            <person name="Aerts A."/>
            <person name="Henrissat B."/>
            <person name="Wiebenga A."/>
            <person name="vanKuyk P.A."/>
            <person name="Barry K."/>
            <person name="Lindquist E."/>
            <person name="LaButti K."/>
            <person name="Lapidus A."/>
            <person name="Lucas S."/>
            <person name="Coutinho P."/>
            <person name="Gong Y."/>
            <person name="Samejima M."/>
            <person name="Mahadevan R."/>
            <person name="Abou-Zaid M."/>
            <person name="de Vries R.P."/>
            <person name="Igarashi K."/>
            <person name="Yadav J.S."/>
            <person name="Grigoriev I.V."/>
            <person name="Master E.R."/>
        </authorList>
    </citation>
    <scope>NUCLEOTIDE SEQUENCE [LARGE SCALE GENOMIC DNA]</scope>
    <source>
        <strain evidence="2 3">HHB-10118-sp</strain>
    </source>
</reference>
<dbReference type="KEGG" id="pco:PHACADRAFT_257705"/>
<dbReference type="SUPFAM" id="SSF51556">
    <property type="entry name" value="Metallo-dependent hydrolases"/>
    <property type="match status" value="1"/>
</dbReference>
<keyword evidence="3" id="KW-1185">Reference proteome</keyword>
<dbReference type="STRING" id="650164.K5VRG6"/>
<evidence type="ECO:0000313" key="2">
    <source>
        <dbReference type="EMBL" id="EKM54093.1"/>
    </source>
</evidence>
<feature type="compositionally biased region" description="Pro residues" evidence="1">
    <location>
        <begin position="22"/>
        <end position="37"/>
    </location>
</feature>
<proteinExistence type="predicted"/>
<gene>
    <name evidence="2" type="ORF">PHACADRAFT_257705</name>
</gene>
<dbReference type="GeneID" id="18916922"/>
<feature type="region of interest" description="Disordered" evidence="1">
    <location>
        <begin position="1"/>
        <end position="50"/>
    </location>
</feature>
<sequence length="353" mass="37474">MSSELSPIPPSPGFGARRKGPKAPPKLPMSVFTPPPSGTTNGFPLQPDPSTMHPKEVVDAHVVAPGGDLSKWSQETSQVLGSKAAGVVVSLSGTGSSEVEAAIASLRSSGTQPPILAILVPFSLDQGAPSDPPAYLQAPNTSGPTIVLSTVYTRYTPKSVEALQWALEKGFIVDVDIETNLRAGEGAWEDLEEFLVKAIPTSHRGKIILSNILPPPDDLTLPIVKLLTHSTYQDYQAQTAALSLYANLSVKFTPPVWGSPTPGAPEGGPRTADTLDKKEWKRRIKMYIGPALEALGYQRILFGSSPSPSSRAQSNAGDWYELARESFAELGLEQEDIDAVFAGNAKSVYGSSS</sequence>
<dbReference type="InParanoid" id="K5VRG6"/>
<dbReference type="HOGENOM" id="CLU_066897_0_0_1"/>
<evidence type="ECO:0008006" key="4">
    <source>
        <dbReference type="Google" id="ProtNLM"/>
    </source>
</evidence>
<dbReference type="InterPro" id="IPR032466">
    <property type="entry name" value="Metal_Hydrolase"/>
</dbReference>
<evidence type="ECO:0000256" key="1">
    <source>
        <dbReference type="SAM" id="MobiDB-lite"/>
    </source>
</evidence>
<evidence type="ECO:0000313" key="3">
    <source>
        <dbReference type="Proteomes" id="UP000008370"/>
    </source>
</evidence>
<organism evidence="2 3">
    <name type="scientific">Phanerochaete carnosa (strain HHB-10118-sp)</name>
    <name type="common">White-rot fungus</name>
    <name type="synonym">Peniophora carnosa</name>
    <dbReference type="NCBI Taxonomy" id="650164"/>
    <lineage>
        <taxon>Eukaryota</taxon>
        <taxon>Fungi</taxon>
        <taxon>Dikarya</taxon>
        <taxon>Basidiomycota</taxon>
        <taxon>Agaricomycotina</taxon>
        <taxon>Agaricomycetes</taxon>
        <taxon>Polyporales</taxon>
        <taxon>Phanerochaetaceae</taxon>
        <taxon>Phanerochaete</taxon>
    </lineage>
</organism>
<dbReference type="AlphaFoldDB" id="K5VRG6"/>
<protein>
    <recommendedName>
        <fullName evidence="4">Amidohydrolase-related domain-containing protein</fullName>
    </recommendedName>
</protein>
<accession>K5VRG6</accession>
<dbReference type="PANTHER" id="PTHR43569:SF2">
    <property type="entry name" value="AMIDOHYDROLASE-RELATED DOMAIN-CONTAINING PROTEIN"/>
    <property type="match status" value="1"/>
</dbReference>
<dbReference type="InterPro" id="IPR052350">
    <property type="entry name" value="Metallo-dep_Lactonases"/>
</dbReference>